<reference evidence="1" key="1">
    <citation type="submission" date="2020-11" db="EMBL/GenBank/DDBJ databases">
        <authorList>
            <person name="Tran Van P."/>
        </authorList>
    </citation>
    <scope>NUCLEOTIDE SEQUENCE</scope>
</reference>
<proteinExistence type="predicted"/>
<accession>A0A7R9IEH2</accession>
<organism evidence="1">
    <name type="scientific">Timema tahoe</name>
    <dbReference type="NCBI Taxonomy" id="61484"/>
    <lineage>
        <taxon>Eukaryota</taxon>
        <taxon>Metazoa</taxon>
        <taxon>Ecdysozoa</taxon>
        <taxon>Arthropoda</taxon>
        <taxon>Hexapoda</taxon>
        <taxon>Insecta</taxon>
        <taxon>Pterygota</taxon>
        <taxon>Neoptera</taxon>
        <taxon>Polyneoptera</taxon>
        <taxon>Phasmatodea</taxon>
        <taxon>Timematodea</taxon>
        <taxon>Timematoidea</taxon>
        <taxon>Timematidae</taxon>
        <taxon>Timema</taxon>
    </lineage>
</organism>
<dbReference type="AlphaFoldDB" id="A0A7R9IEH2"/>
<name>A0A7R9IEH2_9NEOP</name>
<sequence>MSLCRHIVLGRVEVHQTFGGPKQITGRREINVESDCTLCGQEINIESDCTLYRQDINVESDCTFYGQEINVESECTLCGQEINVESDCTSCGQQKCARFVNQLLEQQKCAQFVNQLLEQQKCARFVNQLLTSRSVQAFDQQKCARFVNQLLEQQKCARSLQLGYLQPGVCYVSEWLRLLCLYLLYIHDCVLKTGSETWTWTKRDLSSSQAAEIRRFLRGSENVTTRDRRRNEVIRNGLKVISLEETLKRKRLLWLGHVMRMEEERMPKKALRRVEEHRQDGWTKRRRAWRLKERTGEAWLREKLREINRNGRGCARRPADTEISMMMMIGLS</sequence>
<evidence type="ECO:0000313" key="1">
    <source>
        <dbReference type="EMBL" id="CAD7456850.1"/>
    </source>
</evidence>
<protein>
    <submittedName>
        <fullName evidence="1">Uncharacterized protein</fullName>
    </submittedName>
</protein>
<dbReference type="EMBL" id="OE001452">
    <property type="protein sequence ID" value="CAD7456850.1"/>
    <property type="molecule type" value="Genomic_DNA"/>
</dbReference>
<gene>
    <name evidence="1" type="ORF">TTEB3V08_LOCUS4865</name>
</gene>